<evidence type="ECO:0000256" key="9">
    <source>
        <dbReference type="ARBA" id="ARBA00025772"/>
    </source>
</evidence>
<comment type="subcellular location">
    <subcellularLocation>
        <location evidence="1">Cell inner membrane</location>
        <topology evidence="1">Single-pass membrane protein</topology>
    </subcellularLocation>
</comment>
<dbReference type="GO" id="GO:0005886">
    <property type="term" value="C:plasma membrane"/>
    <property type="evidence" value="ECO:0007669"/>
    <property type="project" value="UniProtKB-SubCell"/>
</dbReference>
<dbReference type="Pfam" id="PF12019">
    <property type="entry name" value="GspH"/>
    <property type="match status" value="1"/>
</dbReference>
<dbReference type="KEGG" id="pez:HWQ56_24770"/>
<dbReference type="InterPro" id="IPR022346">
    <property type="entry name" value="T2SS_GspH"/>
</dbReference>
<dbReference type="AlphaFoldDB" id="A0A7D5D994"/>
<name>A0A7D5D994_9PSED</name>
<keyword evidence="4" id="KW-0488">Methylation</keyword>
<keyword evidence="5" id="KW-0997">Cell inner membrane</keyword>
<evidence type="ECO:0000256" key="2">
    <source>
        <dbReference type="ARBA" id="ARBA00021549"/>
    </source>
</evidence>
<dbReference type="GO" id="GO:0015627">
    <property type="term" value="C:type II protein secretion system complex"/>
    <property type="evidence" value="ECO:0007669"/>
    <property type="project" value="InterPro"/>
</dbReference>
<evidence type="ECO:0000256" key="10">
    <source>
        <dbReference type="ARBA" id="ARBA00030775"/>
    </source>
</evidence>
<dbReference type="RefSeq" id="WP_176571993.1">
    <property type="nucleotide sequence ID" value="NZ_CP056030.1"/>
</dbReference>
<dbReference type="SUPFAM" id="SSF54523">
    <property type="entry name" value="Pili subunits"/>
    <property type="match status" value="1"/>
</dbReference>
<gene>
    <name evidence="12" type="ORF">HWQ56_24770</name>
</gene>
<protein>
    <recommendedName>
        <fullName evidence="2">Type II secretion system protein H</fullName>
    </recommendedName>
    <alternativeName>
        <fullName evidence="10">General secretion pathway protein H</fullName>
    </alternativeName>
</protein>
<reference evidence="12 13" key="1">
    <citation type="submission" date="2020-06" db="EMBL/GenBank/DDBJ databases">
        <title>Pseudomonas eucalypticola sp. nov., an endophyte of Eucalyptus dunnii leaves with biocontrol ability of eucalyptus leaf blight.</title>
        <authorList>
            <person name="Liu Y."/>
            <person name="Song Z."/>
            <person name="Zeng H."/>
            <person name="Lu M."/>
            <person name="Wang X."/>
            <person name="Lian X."/>
            <person name="Zhang Q."/>
        </authorList>
    </citation>
    <scope>NUCLEOTIDE SEQUENCE [LARGE SCALE GENOMIC DNA]</scope>
    <source>
        <strain evidence="12 13">NP-1</strain>
    </source>
</reference>
<keyword evidence="3" id="KW-1003">Cell membrane</keyword>
<evidence type="ECO:0000259" key="11">
    <source>
        <dbReference type="Pfam" id="PF12019"/>
    </source>
</evidence>
<dbReference type="InterPro" id="IPR012902">
    <property type="entry name" value="N_methyl_site"/>
</dbReference>
<dbReference type="InterPro" id="IPR045584">
    <property type="entry name" value="Pilin-like"/>
</dbReference>
<evidence type="ECO:0000256" key="4">
    <source>
        <dbReference type="ARBA" id="ARBA00022481"/>
    </source>
</evidence>
<evidence type="ECO:0000256" key="1">
    <source>
        <dbReference type="ARBA" id="ARBA00004377"/>
    </source>
</evidence>
<evidence type="ECO:0000256" key="8">
    <source>
        <dbReference type="ARBA" id="ARBA00023136"/>
    </source>
</evidence>
<keyword evidence="13" id="KW-1185">Reference proteome</keyword>
<dbReference type="NCBIfam" id="TIGR02532">
    <property type="entry name" value="IV_pilin_GFxxxE"/>
    <property type="match status" value="1"/>
</dbReference>
<evidence type="ECO:0000256" key="7">
    <source>
        <dbReference type="ARBA" id="ARBA00022989"/>
    </source>
</evidence>
<feature type="domain" description="General secretion pathway GspH" evidence="11">
    <location>
        <begin position="42"/>
        <end position="156"/>
    </location>
</feature>
<keyword evidence="7" id="KW-1133">Transmembrane helix</keyword>
<comment type="similarity">
    <text evidence="9">Belongs to the GSP H family.</text>
</comment>
<dbReference type="EMBL" id="CP056030">
    <property type="protein sequence ID" value="QKZ06814.1"/>
    <property type="molecule type" value="Genomic_DNA"/>
</dbReference>
<organism evidence="12 13">
    <name type="scientific">Pseudomonas eucalypticola</name>
    <dbReference type="NCBI Taxonomy" id="2599595"/>
    <lineage>
        <taxon>Bacteria</taxon>
        <taxon>Pseudomonadati</taxon>
        <taxon>Pseudomonadota</taxon>
        <taxon>Gammaproteobacteria</taxon>
        <taxon>Pseudomonadales</taxon>
        <taxon>Pseudomonadaceae</taxon>
        <taxon>Pseudomonas</taxon>
    </lineage>
</organism>
<evidence type="ECO:0000256" key="5">
    <source>
        <dbReference type="ARBA" id="ARBA00022519"/>
    </source>
</evidence>
<sequence length="174" mass="19022">MPQQGFTLLQLLITLAIASVLLHLAAPAYEEMLASHRRQVIAQELLASLRAARTDAVLEHRDVLMHALEGDWANGWRVIADQSGKGASDTDNPVLRVHQGMPRMLVKGNTPVREQVRFTGQGWALQDNGAFQAGTVHVCDGKTGESHYQVVVAKSGRVHLTNKRAQQALCSVQT</sequence>
<dbReference type="GO" id="GO:0015628">
    <property type="term" value="P:protein secretion by the type II secretion system"/>
    <property type="evidence" value="ECO:0007669"/>
    <property type="project" value="InterPro"/>
</dbReference>
<dbReference type="Gene3D" id="3.55.40.10">
    <property type="entry name" value="minor pseudopilin epsh domain"/>
    <property type="match status" value="1"/>
</dbReference>
<keyword evidence="8" id="KW-0472">Membrane</keyword>
<dbReference type="Proteomes" id="UP000509568">
    <property type="component" value="Chromosome"/>
</dbReference>
<proteinExistence type="inferred from homology"/>
<keyword evidence="6" id="KW-0812">Transmembrane</keyword>
<accession>A0A7D5D994</accession>
<evidence type="ECO:0000313" key="13">
    <source>
        <dbReference type="Proteomes" id="UP000509568"/>
    </source>
</evidence>
<evidence type="ECO:0000313" key="12">
    <source>
        <dbReference type="EMBL" id="QKZ06814.1"/>
    </source>
</evidence>
<evidence type="ECO:0000256" key="3">
    <source>
        <dbReference type="ARBA" id="ARBA00022475"/>
    </source>
</evidence>
<evidence type="ECO:0000256" key="6">
    <source>
        <dbReference type="ARBA" id="ARBA00022692"/>
    </source>
</evidence>